<dbReference type="InterPro" id="IPR050491">
    <property type="entry name" value="AmpC-like"/>
</dbReference>
<dbReference type="EMBL" id="VTES01000003">
    <property type="protein sequence ID" value="TYS64299.1"/>
    <property type="molecule type" value="Genomic_DNA"/>
</dbReference>
<dbReference type="Pfam" id="PF00144">
    <property type="entry name" value="Beta-lactamase"/>
    <property type="match status" value="1"/>
</dbReference>
<protein>
    <submittedName>
        <fullName evidence="2">Beta-lactamase family protein</fullName>
    </submittedName>
</protein>
<dbReference type="AlphaFoldDB" id="A0A5D4SMQ5"/>
<organism evidence="2 3">
    <name type="scientific">Bacillus infantis</name>
    <dbReference type="NCBI Taxonomy" id="324767"/>
    <lineage>
        <taxon>Bacteria</taxon>
        <taxon>Bacillati</taxon>
        <taxon>Bacillota</taxon>
        <taxon>Bacilli</taxon>
        <taxon>Bacillales</taxon>
        <taxon>Bacillaceae</taxon>
        <taxon>Bacillus</taxon>
    </lineage>
</organism>
<dbReference type="InterPro" id="IPR012338">
    <property type="entry name" value="Beta-lactam/transpept-like"/>
</dbReference>
<dbReference type="InterPro" id="IPR001466">
    <property type="entry name" value="Beta-lactam-related"/>
</dbReference>
<evidence type="ECO:0000313" key="3">
    <source>
        <dbReference type="Proteomes" id="UP000323732"/>
    </source>
</evidence>
<dbReference type="Gene3D" id="3.40.710.10">
    <property type="entry name" value="DD-peptidase/beta-lactamase superfamily"/>
    <property type="match status" value="1"/>
</dbReference>
<feature type="domain" description="Beta-lactamase-related" evidence="1">
    <location>
        <begin position="17"/>
        <end position="333"/>
    </location>
</feature>
<evidence type="ECO:0000259" key="1">
    <source>
        <dbReference type="Pfam" id="PF00144"/>
    </source>
</evidence>
<dbReference type="Proteomes" id="UP000323732">
    <property type="component" value="Unassembled WGS sequence"/>
</dbReference>
<accession>A0A5D4SMQ5</accession>
<comment type="caution">
    <text evidence="2">The sequence shown here is derived from an EMBL/GenBank/DDBJ whole genome shotgun (WGS) entry which is preliminary data.</text>
</comment>
<evidence type="ECO:0000313" key="2">
    <source>
        <dbReference type="EMBL" id="TYS64299.1"/>
    </source>
</evidence>
<dbReference type="PANTHER" id="PTHR46825:SF12">
    <property type="entry name" value="PENICILLIN-BINDING PROTEIN 4"/>
    <property type="match status" value="1"/>
</dbReference>
<proteinExistence type="predicted"/>
<name>A0A5D4SMQ5_9BACI</name>
<gene>
    <name evidence="2" type="ORF">FZD47_12570</name>
</gene>
<reference evidence="2 3" key="1">
    <citation type="submission" date="2019-08" db="EMBL/GenBank/DDBJ databases">
        <title>Bacillus genomes from the desert of Cuatro Cienegas, Coahuila.</title>
        <authorList>
            <person name="Olmedo-Alvarez G."/>
        </authorList>
    </citation>
    <scope>NUCLEOTIDE SEQUENCE [LARGE SCALE GENOMIC DNA]</scope>
    <source>
        <strain evidence="2 3">CH37_1T</strain>
    </source>
</reference>
<dbReference type="PANTHER" id="PTHR46825">
    <property type="entry name" value="D-ALANYL-D-ALANINE-CARBOXYPEPTIDASE/ENDOPEPTIDASE AMPH"/>
    <property type="match status" value="1"/>
</dbReference>
<sequence>MMLKKQGCGMGHNLINVKERMDYYQVKGLSLALIENGQISRLDQYGLLEAGTDNAVQAESIFNACSISKFLTGMLVMVLAERGVLHLDEDINHRLQSWKVPDNRVTVEKKVTLRQLLSHQSGVVDPAGSFMELDFRNKASSMAELLEGKTAYCSVPIEAAYVPGSEFHYSDAGYCIVQLLIEDVTGRSFEELAYELIFEPLKMENSSFPRMISGKNYACGHDKNGQLIEEKYSVYPYPAASGLWTAPAELAGLVIELMNAINGESKIGLSAEKAKEIIQQQGKDWAGLGVFLDGSEKELEISSLGWGVGFQCMMAAYPYKGAGLVIMMNTDSGVHQMKGIIGEIYRSLF</sequence>
<dbReference type="SUPFAM" id="SSF56601">
    <property type="entry name" value="beta-lactamase/transpeptidase-like"/>
    <property type="match status" value="1"/>
</dbReference>